<feature type="region of interest" description="Disordered" evidence="1">
    <location>
        <begin position="93"/>
        <end position="117"/>
    </location>
</feature>
<dbReference type="InterPro" id="IPR036871">
    <property type="entry name" value="PX_dom_sf"/>
</dbReference>
<dbReference type="Gene3D" id="3.30.1520.10">
    <property type="entry name" value="Phox-like domain"/>
    <property type="match status" value="1"/>
</dbReference>
<dbReference type="Pfam" id="PF00787">
    <property type="entry name" value="PX"/>
    <property type="match status" value="1"/>
</dbReference>
<accession>A0AAU9ISF8</accession>
<reference evidence="3" key="1">
    <citation type="submission" date="2021-09" db="EMBL/GenBank/DDBJ databases">
        <authorList>
            <consortium name="AG Swart"/>
            <person name="Singh M."/>
            <person name="Singh A."/>
            <person name="Seah K."/>
            <person name="Emmerich C."/>
        </authorList>
    </citation>
    <scope>NUCLEOTIDE SEQUENCE</scope>
    <source>
        <strain evidence="3">ATCC30299</strain>
    </source>
</reference>
<dbReference type="AlphaFoldDB" id="A0AAU9ISF8"/>
<dbReference type="InterPro" id="IPR001683">
    <property type="entry name" value="PX_dom"/>
</dbReference>
<dbReference type="Proteomes" id="UP001162131">
    <property type="component" value="Unassembled WGS sequence"/>
</dbReference>
<sequence length="601" mass="70396">MEVKNIREVVLEQNQEICVVNPWQSDKATEEYLKNLLGENEAEKSEVLKREFGNEEMKKFVRFLIYNQKSRIESIEELEIIIQNYKNHIETERGQIDDSVEDSQKAGNKPRSPIKVEEMGSDIEINEGLTDRSIETNETARYWTSLVEDQKSSSSSDEEKAQKSSLIPLKKFNTATYSSSDDPARLTQECDISFHVDGLTEEISLFSEIYQVPSIELPANELSNELSEVKVSNPTLDIKLCTLTTVPFGWVVQRKISDFSWFRDMLTTSYAGVYVPPPIPKVSKKNKEDAIFYLQRFINDVISHPLLRRSPYLLGFLKENTKEGFTLFQKQSKRLKSPKNVEAMFSINPTSNCDSSLNSNFSKCLTDYIKNTQHVQKTIIKLSNQFEIQLRATMSTLNRLAYNIKQLGKMQEILPNNKYQSDLYSSLSSALEIWEKVDNERIKTVKDRLCKLFEYSYNESIQLSGLIKIRENSYQDYSKYEKKLMDKKGKLWEQGDPYKWWESSEEVYMDIDKLKNDKEYAYSKMMQKETKVLEDLKNIYGFYNYKLQDETFRLLKYVTIRNCENFKEFSDHEWNIAERLKDGWTEFGEKLDKFKMEVLAN</sequence>
<dbReference type="SUPFAM" id="SSF64268">
    <property type="entry name" value="PX domain"/>
    <property type="match status" value="1"/>
</dbReference>
<proteinExistence type="predicted"/>
<dbReference type="GO" id="GO:0005768">
    <property type="term" value="C:endosome"/>
    <property type="evidence" value="ECO:0007669"/>
    <property type="project" value="TreeGrafter"/>
</dbReference>
<evidence type="ECO:0000313" key="4">
    <source>
        <dbReference type="Proteomes" id="UP001162131"/>
    </source>
</evidence>
<dbReference type="EMBL" id="CAJZBQ010000016">
    <property type="protein sequence ID" value="CAG9316671.1"/>
    <property type="molecule type" value="Genomic_DNA"/>
</dbReference>
<evidence type="ECO:0000313" key="3">
    <source>
        <dbReference type="EMBL" id="CAG9316671.1"/>
    </source>
</evidence>
<name>A0AAU9ISF8_9CILI</name>
<organism evidence="3 4">
    <name type="scientific">Blepharisma stoltei</name>
    <dbReference type="NCBI Taxonomy" id="1481888"/>
    <lineage>
        <taxon>Eukaryota</taxon>
        <taxon>Sar</taxon>
        <taxon>Alveolata</taxon>
        <taxon>Ciliophora</taxon>
        <taxon>Postciliodesmatophora</taxon>
        <taxon>Heterotrichea</taxon>
        <taxon>Heterotrichida</taxon>
        <taxon>Blepharismidae</taxon>
        <taxon>Blepharisma</taxon>
    </lineage>
</organism>
<evidence type="ECO:0000256" key="1">
    <source>
        <dbReference type="SAM" id="MobiDB-lite"/>
    </source>
</evidence>
<evidence type="ECO:0000259" key="2">
    <source>
        <dbReference type="Pfam" id="PF00787"/>
    </source>
</evidence>
<protein>
    <recommendedName>
        <fullName evidence="2">PX domain-containing protein</fullName>
    </recommendedName>
</protein>
<dbReference type="GO" id="GO:0035091">
    <property type="term" value="F:phosphatidylinositol binding"/>
    <property type="evidence" value="ECO:0007669"/>
    <property type="project" value="InterPro"/>
</dbReference>
<dbReference type="PANTHER" id="PTHR10555:SF170">
    <property type="entry name" value="FI18122P1"/>
    <property type="match status" value="1"/>
</dbReference>
<comment type="caution">
    <text evidence="3">The sequence shown here is derived from an EMBL/GenBank/DDBJ whole genome shotgun (WGS) entry which is preliminary data.</text>
</comment>
<gene>
    <name evidence="3" type="ORF">BSTOLATCC_MIC16779</name>
</gene>
<dbReference type="PANTHER" id="PTHR10555">
    <property type="entry name" value="SORTING NEXIN"/>
    <property type="match status" value="1"/>
</dbReference>
<keyword evidence="4" id="KW-1185">Reference proteome</keyword>
<feature type="domain" description="PX" evidence="2">
    <location>
        <begin position="249"/>
        <end position="319"/>
    </location>
</feature>